<proteinExistence type="predicted"/>
<keyword evidence="9" id="KW-1185">Reference proteome</keyword>
<evidence type="ECO:0000256" key="2">
    <source>
        <dbReference type="ARBA" id="ARBA00022692"/>
    </source>
</evidence>
<sequence length="236" mass="25989">MKWDSEHFQPAQAQTLGMPPHPGRRLPGFYIKAITHPTAHTFAQAAEYARWRLVWIQLAILLLIPVVMGLFRSVLRDTSTGVNTHSNIIFGLLSVITIGATVGAFILKVIFVPLLFFIEVGLQYLVARLLKGNGRFVAHAFGMLLYLLPLSLIGGIIITLFVAFHFSTLFFAPLISLLAFCYGVVINVFVVKGVHNLDRDKSIVVVAVPYIIGVLALCGALFALAHYLSTNLPILH</sequence>
<feature type="transmembrane region" description="Helical" evidence="6">
    <location>
        <begin position="87"/>
        <end position="106"/>
    </location>
</feature>
<reference evidence="8 9" key="1">
    <citation type="journal article" date="2021" name="Int. J. Syst. Evol. Microbiol.">
        <title>Reticulibacter mediterranei gen. nov., sp. nov., within the new family Reticulibacteraceae fam. nov., and Ktedonospora formicarum gen. nov., sp. nov., Ktedonobacter robiniae sp. nov., Dictyobacter formicarum sp. nov. and Dictyobacter arantiisoli sp. nov., belonging to the class Ktedonobacteria.</title>
        <authorList>
            <person name="Yabe S."/>
            <person name="Zheng Y."/>
            <person name="Wang C.M."/>
            <person name="Sakai Y."/>
            <person name="Abe K."/>
            <person name="Yokota A."/>
            <person name="Donadio S."/>
            <person name="Cavaletti L."/>
            <person name="Monciardini P."/>
        </authorList>
    </citation>
    <scope>NUCLEOTIDE SEQUENCE [LARGE SCALE GENOMIC DNA]</scope>
    <source>
        <strain evidence="8 9">SOSP1-9</strain>
    </source>
</reference>
<dbReference type="Pfam" id="PF04893">
    <property type="entry name" value="Yip1"/>
    <property type="match status" value="1"/>
</dbReference>
<evidence type="ECO:0000256" key="3">
    <source>
        <dbReference type="ARBA" id="ARBA00022989"/>
    </source>
</evidence>
<dbReference type="InterPro" id="IPR006977">
    <property type="entry name" value="Yip1_dom"/>
</dbReference>
<keyword evidence="4 6" id="KW-0472">Membrane</keyword>
<feature type="transmembrane region" description="Helical" evidence="6">
    <location>
        <begin position="203"/>
        <end position="228"/>
    </location>
</feature>
<feature type="transmembrane region" description="Helical" evidence="6">
    <location>
        <begin position="54"/>
        <end position="75"/>
    </location>
</feature>
<dbReference type="EMBL" id="BNJJ01000013">
    <property type="protein sequence ID" value="GHO86539.1"/>
    <property type="molecule type" value="Genomic_DNA"/>
</dbReference>
<feature type="transmembrane region" description="Helical" evidence="6">
    <location>
        <begin position="112"/>
        <end position="130"/>
    </location>
</feature>
<dbReference type="Proteomes" id="UP000635565">
    <property type="component" value="Unassembled WGS sequence"/>
</dbReference>
<protein>
    <recommendedName>
        <fullName evidence="7">Yip1 domain-containing protein</fullName>
    </recommendedName>
</protein>
<comment type="caution">
    <text evidence="8">The sequence shown here is derived from an EMBL/GenBank/DDBJ whole genome shotgun (WGS) entry which is preliminary data.</text>
</comment>
<evidence type="ECO:0000256" key="1">
    <source>
        <dbReference type="ARBA" id="ARBA00004141"/>
    </source>
</evidence>
<evidence type="ECO:0000256" key="5">
    <source>
        <dbReference type="SAM" id="MobiDB-lite"/>
    </source>
</evidence>
<evidence type="ECO:0000256" key="4">
    <source>
        <dbReference type="ARBA" id="ARBA00023136"/>
    </source>
</evidence>
<evidence type="ECO:0000313" key="8">
    <source>
        <dbReference type="EMBL" id="GHO86539.1"/>
    </source>
</evidence>
<keyword evidence="2 6" id="KW-0812">Transmembrane</keyword>
<feature type="transmembrane region" description="Helical" evidence="6">
    <location>
        <begin position="142"/>
        <end position="164"/>
    </location>
</feature>
<feature type="domain" description="Yip1" evidence="7">
    <location>
        <begin position="33"/>
        <end position="217"/>
    </location>
</feature>
<dbReference type="RefSeq" id="WP_201364169.1">
    <property type="nucleotide sequence ID" value="NZ_BNJJ01000013.1"/>
</dbReference>
<feature type="transmembrane region" description="Helical" evidence="6">
    <location>
        <begin position="170"/>
        <end position="191"/>
    </location>
</feature>
<comment type="subcellular location">
    <subcellularLocation>
        <location evidence="1">Membrane</location>
        <topology evidence="1">Multi-pass membrane protein</topology>
    </subcellularLocation>
</comment>
<accession>A0ABQ3VLH4</accession>
<feature type="region of interest" description="Disordered" evidence="5">
    <location>
        <begin position="1"/>
        <end position="22"/>
    </location>
</feature>
<keyword evidence="3 6" id="KW-1133">Transmembrane helix</keyword>
<organism evidence="8 9">
    <name type="scientific">Dictyobacter formicarum</name>
    <dbReference type="NCBI Taxonomy" id="2778368"/>
    <lineage>
        <taxon>Bacteria</taxon>
        <taxon>Bacillati</taxon>
        <taxon>Chloroflexota</taxon>
        <taxon>Ktedonobacteria</taxon>
        <taxon>Ktedonobacterales</taxon>
        <taxon>Dictyobacteraceae</taxon>
        <taxon>Dictyobacter</taxon>
    </lineage>
</organism>
<name>A0ABQ3VLH4_9CHLR</name>
<evidence type="ECO:0000256" key="6">
    <source>
        <dbReference type="SAM" id="Phobius"/>
    </source>
</evidence>
<evidence type="ECO:0000259" key="7">
    <source>
        <dbReference type="Pfam" id="PF04893"/>
    </source>
</evidence>
<gene>
    <name evidence="8" type="ORF">KSZ_45450</name>
</gene>
<evidence type="ECO:0000313" key="9">
    <source>
        <dbReference type="Proteomes" id="UP000635565"/>
    </source>
</evidence>